<dbReference type="RefSeq" id="WP_132315537.1">
    <property type="nucleotide sequence ID" value="NZ_SMKR01000004.1"/>
</dbReference>
<name>A0A4R4XHQ0_9ACTN</name>
<dbReference type="EMBL" id="SMKR01000004">
    <property type="protein sequence ID" value="TDD30335.1"/>
    <property type="molecule type" value="Genomic_DNA"/>
</dbReference>
<evidence type="ECO:0000313" key="3">
    <source>
        <dbReference type="Proteomes" id="UP000295172"/>
    </source>
</evidence>
<sequence>MNHFTDIRTIGVPVGDQDRAVAFYTGTLGFELLMDAPLPEIGGRWIVVAPPGAPTNLALTPPANGGPADTGVRLVTADAAAAHAHLDQQGVDTDELVTWPGVPPMFTFRDQDGNTLYVVEEG</sequence>
<protein>
    <submittedName>
        <fullName evidence="2">Glyoxalase</fullName>
    </submittedName>
</protein>
<keyword evidence="3" id="KW-1185">Reference proteome</keyword>
<organism evidence="2 3">
    <name type="scientific">Kribbella turkmenica</name>
    <dbReference type="NCBI Taxonomy" id="2530375"/>
    <lineage>
        <taxon>Bacteria</taxon>
        <taxon>Bacillati</taxon>
        <taxon>Actinomycetota</taxon>
        <taxon>Actinomycetes</taxon>
        <taxon>Propionibacteriales</taxon>
        <taxon>Kribbellaceae</taxon>
        <taxon>Kribbella</taxon>
    </lineage>
</organism>
<accession>A0A4R4XHQ0</accession>
<dbReference type="PANTHER" id="PTHR36437">
    <property type="entry name" value="GLYOXALASE/BLEOMYCIN RESISTANCE PROTEIN/DIOXYGENASE"/>
    <property type="match status" value="1"/>
</dbReference>
<dbReference type="PROSITE" id="PS51819">
    <property type="entry name" value="VOC"/>
    <property type="match status" value="1"/>
</dbReference>
<dbReference type="AlphaFoldDB" id="A0A4R4XHQ0"/>
<evidence type="ECO:0000259" key="1">
    <source>
        <dbReference type="PROSITE" id="PS51819"/>
    </source>
</evidence>
<dbReference type="InterPro" id="IPR029068">
    <property type="entry name" value="Glyas_Bleomycin-R_OHBP_Dase"/>
</dbReference>
<dbReference type="Pfam" id="PF00903">
    <property type="entry name" value="Glyoxalase"/>
    <property type="match status" value="1"/>
</dbReference>
<dbReference type="PANTHER" id="PTHR36437:SF2">
    <property type="entry name" value="GLYOXALASE_BLEOMYCIN RESISTANCE PROTEIN_DIOXYGENASE"/>
    <property type="match status" value="1"/>
</dbReference>
<comment type="caution">
    <text evidence="2">The sequence shown here is derived from an EMBL/GenBank/DDBJ whole genome shotgun (WGS) entry which is preliminary data.</text>
</comment>
<reference evidence="2 3" key="1">
    <citation type="submission" date="2019-02" db="EMBL/GenBank/DDBJ databases">
        <title>Draft genome sequences of novel Actinobacteria.</title>
        <authorList>
            <person name="Sahin N."/>
            <person name="Ay H."/>
            <person name="Saygin H."/>
        </authorList>
    </citation>
    <scope>NUCLEOTIDE SEQUENCE [LARGE SCALE GENOMIC DNA]</scope>
    <source>
        <strain evidence="2 3">16K104</strain>
    </source>
</reference>
<dbReference type="InterPro" id="IPR037523">
    <property type="entry name" value="VOC_core"/>
</dbReference>
<dbReference type="InterPro" id="IPR004360">
    <property type="entry name" value="Glyas_Fos-R_dOase_dom"/>
</dbReference>
<proteinExistence type="predicted"/>
<dbReference type="OrthoDB" id="197463at2"/>
<dbReference type="SUPFAM" id="SSF54593">
    <property type="entry name" value="Glyoxalase/Bleomycin resistance protein/Dihydroxybiphenyl dioxygenase"/>
    <property type="match status" value="1"/>
</dbReference>
<dbReference type="Gene3D" id="3.10.180.10">
    <property type="entry name" value="2,3-Dihydroxybiphenyl 1,2-Dioxygenase, domain 1"/>
    <property type="match status" value="1"/>
</dbReference>
<evidence type="ECO:0000313" key="2">
    <source>
        <dbReference type="EMBL" id="TDD30335.1"/>
    </source>
</evidence>
<gene>
    <name evidence="2" type="ORF">E1218_01905</name>
</gene>
<dbReference type="Proteomes" id="UP000295172">
    <property type="component" value="Unassembled WGS sequence"/>
</dbReference>
<feature type="domain" description="VOC" evidence="1">
    <location>
        <begin position="1"/>
        <end position="121"/>
    </location>
</feature>